<proteinExistence type="predicted"/>
<sequence>MGKALVYAIFQLIAYLAKVANMTIVPTVIESEPDKLTWGTKQKERSFERFHSIEEAAAMVAAGKLTLIDYASSITRKKYLALDELPVTVLKKNCAEQKRVLASQQPLDFSSTAGIFLLVLTGLIAAGHFFIVELLAKRRKSDLVDSLLSTKEQDRKRFSQDEN</sequence>
<reference evidence="1" key="2">
    <citation type="submission" date="2022-06" db="UniProtKB">
        <authorList>
            <consortium name="EnsemblMetazoa"/>
        </authorList>
    </citation>
    <scope>IDENTIFICATION</scope>
    <source>
        <strain evidence="1">PS312</strain>
    </source>
</reference>
<dbReference type="OrthoDB" id="5815759at2759"/>
<protein>
    <submittedName>
        <fullName evidence="1">Uncharacterized protein</fullName>
    </submittedName>
</protein>
<organism evidence="1 2">
    <name type="scientific">Pristionchus pacificus</name>
    <name type="common">Parasitic nematode worm</name>
    <dbReference type="NCBI Taxonomy" id="54126"/>
    <lineage>
        <taxon>Eukaryota</taxon>
        <taxon>Metazoa</taxon>
        <taxon>Ecdysozoa</taxon>
        <taxon>Nematoda</taxon>
        <taxon>Chromadorea</taxon>
        <taxon>Rhabditida</taxon>
        <taxon>Rhabditina</taxon>
        <taxon>Diplogasteromorpha</taxon>
        <taxon>Diplogasteroidea</taxon>
        <taxon>Neodiplogasteridae</taxon>
        <taxon>Pristionchus</taxon>
    </lineage>
</organism>
<dbReference type="EnsemblMetazoa" id="PPA34149.1">
    <property type="protein sequence ID" value="PPA34149.1"/>
    <property type="gene ID" value="WBGene00272518"/>
</dbReference>
<accession>A0A2A6C2T7</accession>
<accession>A0A8R1UKD3</accession>
<dbReference type="Proteomes" id="UP000005239">
    <property type="component" value="Unassembled WGS sequence"/>
</dbReference>
<dbReference type="PANTHER" id="PTHR22714:SF7">
    <property type="entry name" value="SOLUTE-BINDING PROTEIN FAMILY 3_N-TERMINAL DOMAIN-CONTAINING PROTEIN"/>
    <property type="match status" value="1"/>
</dbReference>
<keyword evidence="2" id="KW-1185">Reference proteome</keyword>
<dbReference type="InterPro" id="IPR040128">
    <property type="entry name" value="T25E4.2-like"/>
</dbReference>
<name>A0A2A6C2T7_PRIPA</name>
<reference evidence="2" key="1">
    <citation type="journal article" date="2008" name="Nat. Genet.">
        <title>The Pristionchus pacificus genome provides a unique perspective on nematode lifestyle and parasitism.</title>
        <authorList>
            <person name="Dieterich C."/>
            <person name="Clifton S.W."/>
            <person name="Schuster L.N."/>
            <person name="Chinwalla A."/>
            <person name="Delehaunty K."/>
            <person name="Dinkelacker I."/>
            <person name="Fulton L."/>
            <person name="Fulton R."/>
            <person name="Godfrey J."/>
            <person name="Minx P."/>
            <person name="Mitreva M."/>
            <person name="Roeseler W."/>
            <person name="Tian H."/>
            <person name="Witte H."/>
            <person name="Yang S.P."/>
            <person name="Wilson R.K."/>
            <person name="Sommer R.J."/>
        </authorList>
    </citation>
    <scope>NUCLEOTIDE SEQUENCE [LARGE SCALE GENOMIC DNA]</scope>
    <source>
        <strain evidence="2">PS312</strain>
    </source>
</reference>
<dbReference type="PANTHER" id="PTHR22714">
    <property type="entry name" value="PROTEIN CBG02446-RELATED"/>
    <property type="match status" value="1"/>
</dbReference>
<dbReference type="AlphaFoldDB" id="A0A2A6C2T7"/>
<evidence type="ECO:0000313" key="2">
    <source>
        <dbReference type="Proteomes" id="UP000005239"/>
    </source>
</evidence>
<gene>
    <name evidence="1" type="primary">WBGene00272518</name>
</gene>
<evidence type="ECO:0000313" key="1">
    <source>
        <dbReference type="EnsemblMetazoa" id="PPA34149.1"/>
    </source>
</evidence>